<gene>
    <name evidence="1" type="ORF">DSYM_28300</name>
</gene>
<dbReference type="Proteomes" id="UP000662914">
    <property type="component" value="Chromosome"/>
</dbReference>
<evidence type="ECO:0000313" key="1">
    <source>
        <dbReference type="EMBL" id="BBO22131.1"/>
    </source>
</evidence>
<accession>A0A809S792</accession>
<evidence type="ECO:0000313" key="2">
    <source>
        <dbReference type="Proteomes" id="UP000662914"/>
    </source>
</evidence>
<proteinExistence type="predicted"/>
<dbReference type="AlphaFoldDB" id="A0A809S792"/>
<reference evidence="1" key="1">
    <citation type="journal article" name="DNA Res.">
        <title>The physiological potential of anammox bacteria as revealed by their core genome structure.</title>
        <authorList>
            <person name="Okubo T."/>
            <person name="Toyoda A."/>
            <person name="Fukuhara K."/>
            <person name="Uchiyama I."/>
            <person name="Harigaya Y."/>
            <person name="Kuroiwa M."/>
            <person name="Suzuki T."/>
            <person name="Murakami Y."/>
            <person name="Suwa Y."/>
            <person name="Takami H."/>
        </authorList>
    </citation>
    <scope>NUCLEOTIDE SEQUENCE</scope>
    <source>
        <strain evidence="1">317325-3</strain>
    </source>
</reference>
<name>A0A809S792_9PROT</name>
<dbReference type="KEGG" id="ddz:DSYM_28300"/>
<protein>
    <submittedName>
        <fullName evidence="1">Uncharacterized protein</fullName>
    </submittedName>
</protein>
<dbReference type="EMBL" id="AP021857">
    <property type="protein sequence ID" value="BBO22131.1"/>
    <property type="molecule type" value="Genomic_DNA"/>
</dbReference>
<sequence length="356" mass="39562">MRELIEGLMTNPSLKKLVVMPLTRLLFYEPFAINGFHFFPSGAFAPTLLRPIPNKTLDSVRGGADLIAHSEQGLREISTSLTGFDVEILSSSSLVVFNAEIDWNEFLEANHEYDISLLKLLSSKAERALDIIRLFYCRLDLPNTLPGQVGSWEGSREYLGALLYSPEDHESYLIAGAAVESSVIVRGLGLELDGNPQLVLPSANDGEVAGVVLHGLSLYSEALNSSNETIKFSRLMTLFEFLASPDEYQNWKKIKGDISCHSAGDKTSYLRLCERFRELTSIEDTSGKQLGLRTLIVHNGKLLPELLPSFKDRTALFRELQGYAFTVLTDMLSNAGASWAEYVEHRNQLKRALGVT</sequence>
<organism evidence="1 2">
    <name type="scientific">Candidatus Desulfobacillus denitrificans</name>
    <dbReference type="NCBI Taxonomy" id="2608985"/>
    <lineage>
        <taxon>Bacteria</taxon>
        <taxon>Pseudomonadati</taxon>
        <taxon>Pseudomonadota</taxon>
        <taxon>Betaproteobacteria</taxon>
        <taxon>Candidatus Desulfobacillus</taxon>
    </lineage>
</organism>